<evidence type="ECO:0000313" key="2">
    <source>
        <dbReference type="EMBL" id="EHB12235.1"/>
    </source>
</evidence>
<dbReference type="GO" id="GO:0007062">
    <property type="term" value="P:sister chromatid cohesion"/>
    <property type="evidence" value="ECO:0007669"/>
    <property type="project" value="TreeGrafter"/>
</dbReference>
<dbReference type="GO" id="GO:0030893">
    <property type="term" value="C:meiotic cohesin complex"/>
    <property type="evidence" value="ECO:0007669"/>
    <property type="project" value="TreeGrafter"/>
</dbReference>
<feature type="coiled-coil region" evidence="1">
    <location>
        <begin position="67"/>
        <end position="121"/>
    </location>
</feature>
<dbReference type="GO" id="GO:0005634">
    <property type="term" value="C:nucleus"/>
    <property type="evidence" value="ECO:0007669"/>
    <property type="project" value="TreeGrafter"/>
</dbReference>
<dbReference type="GO" id="GO:0003677">
    <property type="term" value="F:DNA binding"/>
    <property type="evidence" value="ECO:0007669"/>
    <property type="project" value="TreeGrafter"/>
</dbReference>
<organism evidence="2 3">
    <name type="scientific">Heterocephalus glaber</name>
    <name type="common">Naked mole rat</name>
    <dbReference type="NCBI Taxonomy" id="10181"/>
    <lineage>
        <taxon>Eukaryota</taxon>
        <taxon>Metazoa</taxon>
        <taxon>Chordata</taxon>
        <taxon>Craniata</taxon>
        <taxon>Vertebrata</taxon>
        <taxon>Euteleostomi</taxon>
        <taxon>Mammalia</taxon>
        <taxon>Eutheria</taxon>
        <taxon>Euarchontoglires</taxon>
        <taxon>Glires</taxon>
        <taxon>Rodentia</taxon>
        <taxon>Hystricomorpha</taxon>
        <taxon>Bathyergidae</taxon>
        <taxon>Heterocephalus</taxon>
    </lineage>
</organism>
<dbReference type="PANTHER" id="PTHR18937:SF147">
    <property type="entry name" value="STRUCTURAL MAINTENANCE OF CHROMOSOMES PROTEIN 1B"/>
    <property type="match status" value="1"/>
</dbReference>
<evidence type="ECO:0000313" key="3">
    <source>
        <dbReference type="Proteomes" id="UP000006813"/>
    </source>
</evidence>
<dbReference type="PANTHER" id="PTHR18937">
    <property type="entry name" value="STRUCTURAL MAINTENANCE OF CHROMOSOMES SMC FAMILY MEMBER"/>
    <property type="match status" value="1"/>
</dbReference>
<dbReference type="InParanoid" id="G5BSH4"/>
<name>G5BSH4_HETGA</name>
<dbReference type="EMBL" id="JH171636">
    <property type="protein sequence ID" value="EHB12235.1"/>
    <property type="molecule type" value="Genomic_DNA"/>
</dbReference>
<proteinExistence type="predicted"/>
<keyword evidence="1" id="KW-0175">Coiled coil</keyword>
<sequence>MKILRKETDLKQIQIPAQVTHTRLRYAQSELEIIKKKHLVAAHREQSQLQSELLNIESQCAMLSEGIKEQQQRIEGFQEKIDKVEDEIFHDFCEEIGLENIHEFENKHVKQQQEIDQKRLEFEKQKTRLNIQLEYSLVLLKKKLNKINTLKETIQKGGKDIDSLKKIEDNCLQVVDELMAKQKQFKDIFATQNSSAEEVQSQIEEEWKKFLAIDREIGKLQKEVVIIQTSLEQKCLEKHNMLLNCKVQDIEITLLLGSLDDIIAVEVI</sequence>
<gene>
    <name evidence="2" type="ORF">GW7_13465</name>
</gene>
<reference evidence="2 3" key="1">
    <citation type="journal article" date="2011" name="Nature">
        <title>Genome sequencing reveals insights into physiology and longevity of the naked mole rat.</title>
        <authorList>
            <person name="Kim E.B."/>
            <person name="Fang X."/>
            <person name="Fushan A.A."/>
            <person name="Huang Z."/>
            <person name="Lobanov A.V."/>
            <person name="Han L."/>
            <person name="Marino S.M."/>
            <person name="Sun X."/>
            <person name="Turanov A.A."/>
            <person name="Yang P."/>
            <person name="Yim S.H."/>
            <person name="Zhao X."/>
            <person name="Kasaikina M.V."/>
            <person name="Stoletzki N."/>
            <person name="Peng C."/>
            <person name="Polak P."/>
            <person name="Xiong Z."/>
            <person name="Kiezun A."/>
            <person name="Zhu Y."/>
            <person name="Chen Y."/>
            <person name="Kryukov G.V."/>
            <person name="Zhang Q."/>
            <person name="Peshkin L."/>
            <person name="Yang L."/>
            <person name="Bronson R.T."/>
            <person name="Buffenstein R."/>
            <person name="Wang B."/>
            <person name="Han C."/>
            <person name="Li Q."/>
            <person name="Chen L."/>
            <person name="Zhao W."/>
            <person name="Sunyaev S.R."/>
            <person name="Park T.J."/>
            <person name="Zhang G."/>
            <person name="Wang J."/>
            <person name="Gladyshev V.N."/>
        </authorList>
    </citation>
    <scope>NUCLEOTIDE SEQUENCE [LARGE SCALE GENOMIC DNA]</scope>
</reference>
<dbReference type="STRING" id="10181.G5BSH4"/>
<accession>G5BSH4</accession>
<dbReference type="AlphaFoldDB" id="G5BSH4"/>
<dbReference type="Proteomes" id="UP000006813">
    <property type="component" value="Unassembled WGS sequence"/>
</dbReference>
<protein>
    <submittedName>
        <fullName evidence="2">Structural maintenance of chromosomes protein 1B</fullName>
    </submittedName>
</protein>
<evidence type="ECO:0000256" key="1">
    <source>
        <dbReference type="SAM" id="Coils"/>
    </source>
</evidence>